<feature type="non-terminal residue" evidence="2">
    <location>
        <position position="1"/>
    </location>
</feature>
<dbReference type="AlphaFoldDB" id="A0A8S2Z9V1"/>
<proteinExistence type="predicted"/>
<gene>
    <name evidence="2" type="ORF">GIL414_LOCUS39476</name>
</gene>
<dbReference type="Proteomes" id="UP000681720">
    <property type="component" value="Unassembled WGS sequence"/>
</dbReference>
<evidence type="ECO:0000313" key="2">
    <source>
        <dbReference type="EMBL" id="CAF4613770.1"/>
    </source>
</evidence>
<feature type="region of interest" description="Disordered" evidence="1">
    <location>
        <begin position="1"/>
        <end position="21"/>
    </location>
</feature>
<evidence type="ECO:0000256" key="1">
    <source>
        <dbReference type="SAM" id="MobiDB-lite"/>
    </source>
</evidence>
<accession>A0A8S2Z9V1</accession>
<comment type="caution">
    <text evidence="2">The sequence shown here is derived from an EMBL/GenBank/DDBJ whole genome shotgun (WGS) entry which is preliminary data.</text>
</comment>
<name>A0A8S2Z9V1_9BILA</name>
<dbReference type="EMBL" id="CAJOBJ010106951">
    <property type="protein sequence ID" value="CAF4613770.1"/>
    <property type="molecule type" value="Genomic_DNA"/>
</dbReference>
<protein>
    <submittedName>
        <fullName evidence="2">Uncharacterized protein</fullName>
    </submittedName>
</protein>
<reference evidence="2" key="1">
    <citation type="submission" date="2021-02" db="EMBL/GenBank/DDBJ databases">
        <authorList>
            <person name="Nowell W R."/>
        </authorList>
    </citation>
    <scope>NUCLEOTIDE SEQUENCE</scope>
</reference>
<sequence>ASMERQEASSTSTPPINLNMDDEALLTRKPSKIGIY</sequence>
<organism evidence="2 3">
    <name type="scientific">Rotaria magnacalcarata</name>
    <dbReference type="NCBI Taxonomy" id="392030"/>
    <lineage>
        <taxon>Eukaryota</taxon>
        <taxon>Metazoa</taxon>
        <taxon>Spiralia</taxon>
        <taxon>Gnathifera</taxon>
        <taxon>Rotifera</taxon>
        <taxon>Eurotatoria</taxon>
        <taxon>Bdelloidea</taxon>
        <taxon>Philodinida</taxon>
        <taxon>Philodinidae</taxon>
        <taxon>Rotaria</taxon>
    </lineage>
</organism>
<evidence type="ECO:0000313" key="3">
    <source>
        <dbReference type="Proteomes" id="UP000681720"/>
    </source>
</evidence>